<dbReference type="EMBL" id="JASCZI010121124">
    <property type="protein sequence ID" value="MED6159928.1"/>
    <property type="molecule type" value="Genomic_DNA"/>
</dbReference>
<evidence type="ECO:0000313" key="2">
    <source>
        <dbReference type="Proteomes" id="UP001341840"/>
    </source>
</evidence>
<comment type="caution">
    <text evidence="1">The sequence shown here is derived from an EMBL/GenBank/DDBJ whole genome shotgun (WGS) entry which is preliminary data.</text>
</comment>
<accession>A0ABU6UJA0</accession>
<name>A0ABU6UJA0_9FABA</name>
<evidence type="ECO:0000313" key="1">
    <source>
        <dbReference type="EMBL" id="MED6159928.1"/>
    </source>
</evidence>
<reference evidence="1 2" key="1">
    <citation type="journal article" date="2023" name="Plants (Basel)">
        <title>Bridging the Gap: Combining Genomics and Transcriptomics Approaches to Understand Stylosanthes scabra, an Orphan Legume from the Brazilian Caatinga.</title>
        <authorList>
            <person name="Ferreira-Neto J.R.C."/>
            <person name="da Silva M.D."/>
            <person name="Binneck E."/>
            <person name="de Melo N.F."/>
            <person name="da Silva R.H."/>
            <person name="de Melo A.L.T.M."/>
            <person name="Pandolfi V."/>
            <person name="Bustamante F.O."/>
            <person name="Brasileiro-Vidal A.C."/>
            <person name="Benko-Iseppon A.M."/>
        </authorList>
    </citation>
    <scope>NUCLEOTIDE SEQUENCE [LARGE SCALE GENOMIC DNA]</scope>
    <source>
        <tissue evidence="1">Leaves</tissue>
    </source>
</reference>
<sequence length="110" mass="12939">MLEDRYYYEFETTPNFTTDDFSFRETECLPKLDIEANDSGLWVESWMIGCYDNDDFDINVDNGTHMKIAISLVLKDPNIINQTIKSKAKKNLEQLDEEHDRDCMICKETI</sequence>
<protein>
    <submittedName>
        <fullName evidence="1">Uncharacterized protein</fullName>
    </submittedName>
</protein>
<dbReference type="Proteomes" id="UP001341840">
    <property type="component" value="Unassembled WGS sequence"/>
</dbReference>
<organism evidence="1 2">
    <name type="scientific">Stylosanthes scabra</name>
    <dbReference type="NCBI Taxonomy" id="79078"/>
    <lineage>
        <taxon>Eukaryota</taxon>
        <taxon>Viridiplantae</taxon>
        <taxon>Streptophyta</taxon>
        <taxon>Embryophyta</taxon>
        <taxon>Tracheophyta</taxon>
        <taxon>Spermatophyta</taxon>
        <taxon>Magnoliopsida</taxon>
        <taxon>eudicotyledons</taxon>
        <taxon>Gunneridae</taxon>
        <taxon>Pentapetalae</taxon>
        <taxon>rosids</taxon>
        <taxon>fabids</taxon>
        <taxon>Fabales</taxon>
        <taxon>Fabaceae</taxon>
        <taxon>Papilionoideae</taxon>
        <taxon>50 kb inversion clade</taxon>
        <taxon>dalbergioids sensu lato</taxon>
        <taxon>Dalbergieae</taxon>
        <taxon>Pterocarpus clade</taxon>
        <taxon>Stylosanthes</taxon>
    </lineage>
</organism>
<gene>
    <name evidence="1" type="ORF">PIB30_046827</name>
</gene>
<proteinExistence type="predicted"/>
<keyword evidence="2" id="KW-1185">Reference proteome</keyword>